<keyword evidence="4" id="KW-1185">Reference proteome</keyword>
<feature type="domain" description="DUF8206" evidence="2">
    <location>
        <begin position="492"/>
        <end position="571"/>
    </location>
</feature>
<dbReference type="Pfam" id="PF26633">
    <property type="entry name" value="DUF8206"/>
    <property type="match status" value="1"/>
</dbReference>
<organism evidence="3 4">
    <name type="scientific">Clytia hemisphaerica</name>
    <dbReference type="NCBI Taxonomy" id="252671"/>
    <lineage>
        <taxon>Eukaryota</taxon>
        <taxon>Metazoa</taxon>
        <taxon>Cnidaria</taxon>
        <taxon>Hydrozoa</taxon>
        <taxon>Hydroidolina</taxon>
        <taxon>Leptothecata</taxon>
        <taxon>Obeliida</taxon>
        <taxon>Clytiidae</taxon>
        <taxon>Clytia</taxon>
    </lineage>
</organism>
<protein>
    <recommendedName>
        <fullName evidence="2">DUF8206 domain-containing protein</fullName>
    </recommendedName>
</protein>
<dbReference type="PANTHER" id="PTHR32046">
    <property type="entry name" value="G DOMAIN-CONTAINING PROTEIN"/>
    <property type="match status" value="1"/>
</dbReference>
<evidence type="ECO:0000259" key="2">
    <source>
        <dbReference type="Pfam" id="PF26633"/>
    </source>
</evidence>
<dbReference type="AlphaFoldDB" id="A0A7M5XA79"/>
<evidence type="ECO:0000313" key="4">
    <source>
        <dbReference type="Proteomes" id="UP000594262"/>
    </source>
</evidence>
<evidence type="ECO:0000256" key="1">
    <source>
        <dbReference type="SAM" id="Coils"/>
    </source>
</evidence>
<dbReference type="GeneID" id="136798713"/>
<dbReference type="EnsemblMetazoa" id="CLYHEMT019098.1">
    <property type="protein sequence ID" value="CLYHEMP019098.1"/>
    <property type="gene ID" value="CLYHEMG019098"/>
</dbReference>
<dbReference type="InterPro" id="IPR027417">
    <property type="entry name" value="P-loop_NTPase"/>
</dbReference>
<dbReference type="OrthoDB" id="2386367at2759"/>
<dbReference type="PANTHER" id="PTHR32046:SF11">
    <property type="entry name" value="IMMUNE-ASSOCIATED NUCLEOTIDE-BINDING PROTEIN 10-LIKE"/>
    <property type="match status" value="1"/>
</dbReference>
<dbReference type="SUPFAM" id="SSF52540">
    <property type="entry name" value="P-loop containing nucleoside triphosphate hydrolases"/>
    <property type="match status" value="1"/>
</dbReference>
<name>A0A7M5XA79_9CNID</name>
<evidence type="ECO:0000313" key="3">
    <source>
        <dbReference type="EnsemblMetazoa" id="CLYHEMP019098.1"/>
    </source>
</evidence>
<proteinExistence type="predicted"/>
<keyword evidence="1" id="KW-0175">Coiled coil</keyword>
<accession>A0A7M5XA79</accession>
<dbReference type="Gene3D" id="3.40.50.300">
    <property type="entry name" value="P-loop containing nucleotide triphosphate hydrolases"/>
    <property type="match status" value="1"/>
</dbReference>
<sequence>MKRAGGKQRKKKRNGSTITCQFCKTTLENEEKLQEHQINSCPAMISSSSDEELHNQAEKDVVFMWTADRQYPEKIQLAHVLIADYKILLKKIDGAFISDEKKIALGTMCGGKILIGNDSIPLKDIVVDQHTDVVQLLTDSAIGLQPGFKLKITKDLYIVMFGKSGDGKSTFINFLINWLFHGSFENADKGPLYVAAPIQFRTKDKSNPQSRKSVLVEIPFGGISKNLTAEASKGNTSASTTKLPEHFVIQIPGSKYKIHIIDNPGVESSNGSIGDDKTAQDVDQKNLEATLNQILQLPYVSSFIILMKANENKLNAQFQKVIKSLLSQLDKSANENVLFAYTYASICNFEDAPSIDPLEQALQQLELDIELTDEKMFYFDNFPILYLAFKSQGFPQDDKKGKAKEYWEESSKNMIELFNHIDGLESYNAAILGAQEECKTLTVTISLLLIKVCCTNNENIVKYETIMKEEAEKGGMQLIELDETKLVFKPKDQPSTVCLHPDCHRKQQINPKNEPQKVKNLYLHTCCKGCWVPFAKQWKSMLYCCQAICKLTGKCKTCGHDFHQHHRIAYDLGKAEDRFKFSLQEAGERMKKFQSELDIIIGTLVFFTMFLRWHCMLKEDDDLAIKHISKELEISVQERNHVSQRVNELRKITADLKEKLFDENIGEQEELQQFQSQVHDLANEVKKYSNVEIQLKPSLEQIQANERYKAEYKEMETELLHVEAKHKEMEMLVQGMTGIKNKFCEKMNLFKSNDQVLARENVRKKIDEVCNLEISGEIFKLYYETNQQKKEVEKPLPLHKVNVRDTHKEPFRKLPVEA</sequence>
<feature type="coiled-coil region" evidence="1">
    <location>
        <begin position="657"/>
        <end position="732"/>
    </location>
</feature>
<dbReference type="Proteomes" id="UP000594262">
    <property type="component" value="Unplaced"/>
</dbReference>
<dbReference type="RefSeq" id="XP_066911470.1">
    <property type="nucleotide sequence ID" value="XM_067055369.1"/>
</dbReference>
<reference evidence="3" key="1">
    <citation type="submission" date="2021-01" db="UniProtKB">
        <authorList>
            <consortium name="EnsemblMetazoa"/>
        </authorList>
    </citation>
    <scope>IDENTIFICATION</scope>
</reference>
<dbReference type="InterPro" id="IPR058519">
    <property type="entry name" value="DUF8206"/>
</dbReference>